<dbReference type="GO" id="GO:0006310">
    <property type="term" value="P:DNA recombination"/>
    <property type="evidence" value="ECO:0007669"/>
    <property type="project" value="UniProtKB-KW"/>
</dbReference>
<dbReference type="InterPro" id="IPR016197">
    <property type="entry name" value="Chromo-like_dom_sf"/>
</dbReference>
<evidence type="ECO:0000259" key="18">
    <source>
        <dbReference type="PROSITE" id="PS50994"/>
    </source>
</evidence>
<keyword evidence="9" id="KW-0460">Magnesium</keyword>
<dbReference type="FunFam" id="3.10.10.10:FF:000007">
    <property type="entry name" value="Retrovirus-related Pol polyprotein from transposon 17.6-like Protein"/>
    <property type="match status" value="1"/>
</dbReference>
<dbReference type="InterPro" id="IPR043128">
    <property type="entry name" value="Rev_trsase/Diguanyl_cyclase"/>
</dbReference>
<keyword evidence="5" id="KW-0479">Metal-binding</keyword>
<gene>
    <name evidence="19" type="ORF">F511_16691</name>
</gene>
<keyword evidence="8" id="KW-0378">Hydrolase</keyword>
<keyword evidence="20" id="KW-1185">Reference proteome</keyword>
<dbReference type="FunFam" id="3.30.420.10:FF:000219">
    <property type="entry name" value="Putative retroelement"/>
    <property type="match status" value="1"/>
</dbReference>
<dbReference type="CDD" id="cd09274">
    <property type="entry name" value="RNase_HI_RT_Ty3"/>
    <property type="match status" value="1"/>
</dbReference>
<dbReference type="InterPro" id="IPR000477">
    <property type="entry name" value="RT_dom"/>
</dbReference>
<dbReference type="GO" id="GO:0004190">
    <property type="term" value="F:aspartic-type endopeptidase activity"/>
    <property type="evidence" value="ECO:0007669"/>
    <property type="project" value="UniProtKB-KW"/>
</dbReference>
<dbReference type="PROSITE" id="PS50878">
    <property type="entry name" value="RT_POL"/>
    <property type="match status" value="1"/>
</dbReference>
<keyword evidence="7" id="KW-0255">Endonuclease</keyword>
<evidence type="ECO:0000256" key="8">
    <source>
        <dbReference type="ARBA" id="ARBA00022801"/>
    </source>
</evidence>
<dbReference type="Pfam" id="PF17919">
    <property type="entry name" value="RT_RNaseH_2"/>
    <property type="match status" value="1"/>
</dbReference>
<dbReference type="OrthoDB" id="2013610at2759"/>
<evidence type="ECO:0000256" key="15">
    <source>
        <dbReference type="ARBA" id="ARBA00023268"/>
    </source>
</evidence>
<evidence type="ECO:0000313" key="20">
    <source>
        <dbReference type="Proteomes" id="UP000250235"/>
    </source>
</evidence>
<dbReference type="SUPFAM" id="SSF54160">
    <property type="entry name" value="Chromo domain-like"/>
    <property type="match status" value="1"/>
</dbReference>
<keyword evidence="14" id="KW-0233">DNA recombination</keyword>
<evidence type="ECO:0000259" key="17">
    <source>
        <dbReference type="PROSITE" id="PS50878"/>
    </source>
</evidence>
<dbReference type="InterPro" id="IPR021109">
    <property type="entry name" value="Peptidase_aspartic_dom_sf"/>
</dbReference>
<dbReference type="Gene3D" id="3.30.70.270">
    <property type="match status" value="2"/>
</dbReference>
<evidence type="ECO:0000256" key="10">
    <source>
        <dbReference type="ARBA" id="ARBA00022908"/>
    </source>
</evidence>
<organism evidence="19 20">
    <name type="scientific">Dorcoceras hygrometricum</name>
    <dbReference type="NCBI Taxonomy" id="472368"/>
    <lineage>
        <taxon>Eukaryota</taxon>
        <taxon>Viridiplantae</taxon>
        <taxon>Streptophyta</taxon>
        <taxon>Embryophyta</taxon>
        <taxon>Tracheophyta</taxon>
        <taxon>Spermatophyta</taxon>
        <taxon>Magnoliopsida</taxon>
        <taxon>eudicotyledons</taxon>
        <taxon>Gunneridae</taxon>
        <taxon>Pentapetalae</taxon>
        <taxon>asterids</taxon>
        <taxon>lamiids</taxon>
        <taxon>Lamiales</taxon>
        <taxon>Gesneriaceae</taxon>
        <taxon>Didymocarpoideae</taxon>
        <taxon>Trichosporeae</taxon>
        <taxon>Loxocarpinae</taxon>
        <taxon>Dorcoceras</taxon>
    </lineage>
</organism>
<evidence type="ECO:0000256" key="4">
    <source>
        <dbReference type="ARBA" id="ARBA00022722"/>
    </source>
</evidence>
<dbReference type="InterPro" id="IPR041577">
    <property type="entry name" value="RT_RNaseH_2"/>
</dbReference>
<dbReference type="Gene3D" id="3.10.10.10">
    <property type="entry name" value="HIV Type 1 Reverse Transcriptase, subunit A, domain 1"/>
    <property type="match status" value="1"/>
</dbReference>
<dbReference type="InterPro" id="IPR043502">
    <property type="entry name" value="DNA/RNA_pol_sf"/>
</dbReference>
<keyword evidence="10" id="KW-0229">DNA integration</keyword>
<dbReference type="SUPFAM" id="SSF56672">
    <property type="entry name" value="DNA/RNA polymerases"/>
    <property type="match status" value="1"/>
</dbReference>
<evidence type="ECO:0000256" key="13">
    <source>
        <dbReference type="ARBA" id="ARBA00023125"/>
    </source>
</evidence>
<dbReference type="Pfam" id="PF00385">
    <property type="entry name" value="Chromo"/>
    <property type="match status" value="1"/>
</dbReference>
<dbReference type="FunFam" id="3.30.70.270:FF:000020">
    <property type="entry name" value="Transposon Tf2-6 polyprotein-like Protein"/>
    <property type="match status" value="1"/>
</dbReference>
<evidence type="ECO:0000256" key="6">
    <source>
        <dbReference type="ARBA" id="ARBA00022750"/>
    </source>
</evidence>
<evidence type="ECO:0000256" key="7">
    <source>
        <dbReference type="ARBA" id="ARBA00022759"/>
    </source>
</evidence>
<dbReference type="Gene3D" id="2.40.50.40">
    <property type="match status" value="1"/>
</dbReference>
<feature type="domain" description="Integrase catalytic" evidence="18">
    <location>
        <begin position="803"/>
        <end position="967"/>
    </location>
</feature>
<dbReference type="GO" id="GO:0003964">
    <property type="term" value="F:RNA-directed DNA polymerase activity"/>
    <property type="evidence" value="ECO:0007669"/>
    <property type="project" value="UniProtKB-KW"/>
</dbReference>
<protein>
    <recommendedName>
        <fullName evidence="21">Peroxidase 64</fullName>
    </recommendedName>
</protein>
<accession>A0A2Z7CW09</accession>
<dbReference type="InterPro" id="IPR036397">
    <property type="entry name" value="RNaseH_sf"/>
</dbReference>
<dbReference type="GO" id="GO:0003887">
    <property type="term" value="F:DNA-directed DNA polymerase activity"/>
    <property type="evidence" value="ECO:0007669"/>
    <property type="project" value="UniProtKB-KW"/>
</dbReference>
<proteinExistence type="predicted"/>
<name>A0A2Z7CW09_9LAMI</name>
<dbReference type="Pfam" id="PF17921">
    <property type="entry name" value="Integrase_H2C2"/>
    <property type="match status" value="1"/>
</dbReference>
<dbReference type="SUPFAM" id="SSF50630">
    <property type="entry name" value="Acid proteases"/>
    <property type="match status" value="1"/>
</dbReference>
<evidence type="ECO:0000256" key="1">
    <source>
        <dbReference type="ARBA" id="ARBA00022670"/>
    </source>
</evidence>
<keyword evidence="15" id="KW-0511">Multifunctional enzyme</keyword>
<keyword evidence="6" id="KW-0064">Aspartyl protease</keyword>
<dbReference type="GO" id="GO:0046872">
    <property type="term" value="F:metal ion binding"/>
    <property type="evidence" value="ECO:0007669"/>
    <property type="project" value="UniProtKB-KW"/>
</dbReference>
<dbReference type="Proteomes" id="UP000250235">
    <property type="component" value="Unassembled WGS sequence"/>
</dbReference>
<evidence type="ECO:0000259" key="16">
    <source>
        <dbReference type="PROSITE" id="PS50013"/>
    </source>
</evidence>
<keyword evidence="12" id="KW-0239">DNA-directed DNA polymerase</keyword>
<keyword evidence="1" id="KW-0645">Protease</keyword>
<dbReference type="PANTHER" id="PTHR37984:SF5">
    <property type="entry name" value="PROTEIN NYNRIN-LIKE"/>
    <property type="match status" value="1"/>
</dbReference>
<dbReference type="InterPro" id="IPR001584">
    <property type="entry name" value="Integrase_cat-core"/>
</dbReference>
<dbReference type="GO" id="GO:0006508">
    <property type="term" value="P:proteolysis"/>
    <property type="evidence" value="ECO:0007669"/>
    <property type="project" value="UniProtKB-KW"/>
</dbReference>
<dbReference type="InterPro" id="IPR041588">
    <property type="entry name" value="Integrase_H2C2"/>
</dbReference>
<dbReference type="Pfam" id="PF08284">
    <property type="entry name" value="RVP_2"/>
    <property type="match status" value="1"/>
</dbReference>
<feature type="domain" description="Reverse transcriptase" evidence="17">
    <location>
        <begin position="287"/>
        <end position="466"/>
    </location>
</feature>
<sequence length="1198" mass="136780">MHKCAFKLMQVAVVEEELEEEEGEFVEQYEFGQEDETRNQNYGTLELPLFSINGLTQPQTLKIRGRIKNEEVVVMIDSGASHNFVARKMVERMGMKIDETVKFGVCLGDGTKIRCQGVCHGIEIQLGTYKTTISGHLFELGGVDVIMGVDWLRTLGEVLLDWSRLKMCFTEKGQRVELNGDATLQRSMLSLRSIYKLTDVDYSAALFPVEKSRQRSETEVIKKQPEVLQKVMDKFKVVFDKPVGLPPNRDQDHAIIIKEGQGPVQVRPYRYAHHQKNEIEKMVTEMLDAGIIQPSTSPYSSPVILVKKKDGSWRFCVDYRALNEVTISDKYPIPVVEELLDELHGSVWFSKLDLRAGYHQIRVRQGDVEKTAFRTHLGHYEFLVMPFGLKNAPSTFQATMNNLLCPHLRKFVLVFFDDILIFSRNIEEHANHLQIVLQILQDNQLYVNAKKCEFGLQEIEYLGHVVSGEGVAVDTKKVESVQAWPRPRNIKGLRGFLGLSGYYRKFIRDYGKIAKPLTDLLKKGAFEWNTEANTAFEELKQKLTTAPVLKLPDFEEEFVVECDASGRGIGAVLAQKGRPIAFFSKALAERALAKSTYEKELMALVLAVRHWRPYLLGRSFVVLTDHKALKDLLHQRITTQDQQQWLAKLLGYEFQIRYKAGNLNGAADALSRCVETEGNSISIPQWQDMQEITAAVQQDSKLRDIMDKVEKGGMTNAAYTISRGLLWHKNRMVLPRASKWVNRIIDEGHNSAEGGHAGAYRTLRRISNNFYWAGMKKNVYKHVAECLICQRQKYQTLKPAGLLQPLPIPEQVWEDISMDFITGLPKSKGFEVLFVVIDRLSKYGHFILLKHPYTAQGVAEKFVKEVVRLHGIPRSIVSDRDSVFMSHFWREVFRLQGTKLTMSSAYHPETDGQTEVLNRCIETYLRCFVSEQPRNWSAWVHWAEYWYNTAYQTAAGMSPFEVVYGRKPPGIKRFLPAEANVAAVARELLDRDEVLKQLKYNLERAQQRMIRDANVHRRDVMYELGDTVFLKLRPHRQQSVCSRIFQKLAPKYFGPFVVTQRIGKVAYKLQLPVGSRIHPVFHVSQLKKAVGKHANVQELPAGLEQDLSFNYEPLRVVGHRQKKQAGILVPQVLVQWKGKAPEEATWEDAADFQAQFPNTSLGDKAALGGEAIDSAIKSDGVNRPNPIVQVYRRRPKTQ</sequence>
<dbReference type="InterPro" id="IPR000953">
    <property type="entry name" value="Chromo/chromo_shadow_dom"/>
</dbReference>
<evidence type="ECO:0000256" key="5">
    <source>
        <dbReference type="ARBA" id="ARBA00022723"/>
    </source>
</evidence>
<dbReference type="PROSITE" id="PS50013">
    <property type="entry name" value="CHROMO_2"/>
    <property type="match status" value="1"/>
</dbReference>
<evidence type="ECO:0000256" key="3">
    <source>
        <dbReference type="ARBA" id="ARBA00022695"/>
    </source>
</evidence>
<feature type="domain" description="Chromo" evidence="16">
    <location>
        <begin position="1111"/>
        <end position="1157"/>
    </location>
</feature>
<dbReference type="InterPro" id="IPR050951">
    <property type="entry name" value="Retrovirus_Pol_polyprotein"/>
</dbReference>
<evidence type="ECO:0000256" key="11">
    <source>
        <dbReference type="ARBA" id="ARBA00022918"/>
    </source>
</evidence>
<reference evidence="19 20" key="1">
    <citation type="journal article" date="2015" name="Proc. Natl. Acad. Sci. U.S.A.">
        <title>The resurrection genome of Boea hygrometrica: A blueprint for survival of dehydration.</title>
        <authorList>
            <person name="Xiao L."/>
            <person name="Yang G."/>
            <person name="Zhang L."/>
            <person name="Yang X."/>
            <person name="Zhao S."/>
            <person name="Ji Z."/>
            <person name="Zhou Q."/>
            <person name="Hu M."/>
            <person name="Wang Y."/>
            <person name="Chen M."/>
            <person name="Xu Y."/>
            <person name="Jin H."/>
            <person name="Xiao X."/>
            <person name="Hu G."/>
            <person name="Bao F."/>
            <person name="Hu Y."/>
            <person name="Wan P."/>
            <person name="Li L."/>
            <person name="Deng X."/>
            <person name="Kuang T."/>
            <person name="Xiang C."/>
            <person name="Zhu J.K."/>
            <person name="Oliver M.J."/>
            <person name="He Y."/>
        </authorList>
    </citation>
    <scope>NUCLEOTIDE SEQUENCE [LARGE SCALE GENOMIC DNA]</scope>
    <source>
        <strain evidence="20">cv. XS01</strain>
    </source>
</reference>
<keyword evidence="13" id="KW-0238">DNA-binding</keyword>
<dbReference type="PANTHER" id="PTHR37984">
    <property type="entry name" value="PROTEIN CBG26694"/>
    <property type="match status" value="1"/>
</dbReference>
<dbReference type="Gene3D" id="2.40.70.10">
    <property type="entry name" value="Acid Proteases"/>
    <property type="match status" value="1"/>
</dbReference>
<dbReference type="InterPro" id="IPR023780">
    <property type="entry name" value="Chromo_domain"/>
</dbReference>
<dbReference type="Gene3D" id="1.10.340.70">
    <property type="match status" value="1"/>
</dbReference>
<evidence type="ECO:0000256" key="12">
    <source>
        <dbReference type="ARBA" id="ARBA00022932"/>
    </source>
</evidence>
<dbReference type="SUPFAM" id="SSF53098">
    <property type="entry name" value="Ribonuclease H-like"/>
    <property type="match status" value="1"/>
</dbReference>
<evidence type="ECO:0000256" key="2">
    <source>
        <dbReference type="ARBA" id="ARBA00022679"/>
    </source>
</evidence>
<keyword evidence="2" id="KW-0808">Transferase</keyword>
<dbReference type="GO" id="GO:0015074">
    <property type="term" value="P:DNA integration"/>
    <property type="evidence" value="ECO:0007669"/>
    <property type="project" value="UniProtKB-KW"/>
</dbReference>
<dbReference type="GO" id="GO:0003677">
    <property type="term" value="F:DNA binding"/>
    <property type="evidence" value="ECO:0007669"/>
    <property type="project" value="UniProtKB-KW"/>
</dbReference>
<evidence type="ECO:0008006" key="21">
    <source>
        <dbReference type="Google" id="ProtNLM"/>
    </source>
</evidence>
<keyword evidence="11" id="KW-0695">RNA-directed DNA polymerase</keyword>
<dbReference type="Pfam" id="PF00078">
    <property type="entry name" value="RVT_1"/>
    <property type="match status" value="1"/>
</dbReference>
<dbReference type="InterPro" id="IPR056924">
    <property type="entry name" value="SH3_Tf2-1"/>
</dbReference>
<dbReference type="CDD" id="cd01647">
    <property type="entry name" value="RT_LTR"/>
    <property type="match status" value="1"/>
</dbReference>
<dbReference type="GO" id="GO:0004519">
    <property type="term" value="F:endonuclease activity"/>
    <property type="evidence" value="ECO:0007669"/>
    <property type="project" value="UniProtKB-KW"/>
</dbReference>
<dbReference type="AlphaFoldDB" id="A0A2Z7CW09"/>
<dbReference type="EMBL" id="KQ993804">
    <property type="protein sequence ID" value="KZV48884.1"/>
    <property type="molecule type" value="Genomic_DNA"/>
</dbReference>
<dbReference type="Gene3D" id="3.30.420.10">
    <property type="entry name" value="Ribonuclease H-like superfamily/Ribonuclease H"/>
    <property type="match status" value="1"/>
</dbReference>
<evidence type="ECO:0000313" key="19">
    <source>
        <dbReference type="EMBL" id="KZV48884.1"/>
    </source>
</evidence>
<dbReference type="InterPro" id="IPR012337">
    <property type="entry name" value="RNaseH-like_sf"/>
</dbReference>
<keyword evidence="4" id="KW-0540">Nuclease</keyword>
<evidence type="ECO:0000256" key="14">
    <source>
        <dbReference type="ARBA" id="ARBA00023172"/>
    </source>
</evidence>
<evidence type="ECO:0000256" key="9">
    <source>
        <dbReference type="ARBA" id="ARBA00022842"/>
    </source>
</evidence>
<keyword evidence="3" id="KW-0548">Nucleotidyltransferase</keyword>
<dbReference type="CDD" id="cd00303">
    <property type="entry name" value="retropepsin_like"/>
    <property type="match status" value="1"/>
</dbReference>
<dbReference type="Pfam" id="PF24626">
    <property type="entry name" value="SH3_Tf2-1"/>
    <property type="match status" value="1"/>
</dbReference>
<dbReference type="PROSITE" id="PS50994">
    <property type="entry name" value="INTEGRASE"/>
    <property type="match status" value="1"/>
</dbReference>